<proteinExistence type="predicted"/>
<comment type="caution">
    <text evidence="2">The sequence shown here is derived from an EMBL/GenBank/DDBJ whole genome shotgun (WGS) entry which is preliminary data.</text>
</comment>
<feature type="compositionally biased region" description="Low complexity" evidence="1">
    <location>
        <begin position="11"/>
        <end position="28"/>
    </location>
</feature>
<reference evidence="2" key="1">
    <citation type="submission" date="2021-01" db="EMBL/GenBank/DDBJ databases">
        <title>A chromosome-scale assembly of European eel, Anguilla anguilla.</title>
        <authorList>
            <person name="Henkel C."/>
            <person name="Jong-Raadsen S.A."/>
            <person name="Dufour S."/>
            <person name="Weltzien F.-A."/>
            <person name="Palstra A.P."/>
            <person name="Pelster B."/>
            <person name="Spaink H.P."/>
            <person name="Van Den Thillart G.E."/>
            <person name="Jansen H."/>
            <person name="Zahm M."/>
            <person name="Klopp C."/>
            <person name="Cedric C."/>
            <person name="Louis A."/>
            <person name="Berthelot C."/>
            <person name="Parey E."/>
            <person name="Roest Crollius H."/>
            <person name="Montfort J."/>
            <person name="Robinson-Rechavi M."/>
            <person name="Bucao C."/>
            <person name="Bouchez O."/>
            <person name="Gislard M."/>
            <person name="Lluch J."/>
            <person name="Milhes M."/>
            <person name="Lampietro C."/>
            <person name="Lopez Roques C."/>
            <person name="Donnadieu C."/>
            <person name="Braasch I."/>
            <person name="Desvignes T."/>
            <person name="Postlethwait J."/>
            <person name="Bobe J."/>
            <person name="Guiguen Y."/>
            <person name="Dirks R."/>
        </authorList>
    </citation>
    <scope>NUCLEOTIDE SEQUENCE</scope>
    <source>
        <strain evidence="2">Tag_6206</strain>
        <tissue evidence="2">Liver</tissue>
    </source>
</reference>
<feature type="compositionally biased region" description="Basic residues" evidence="1">
    <location>
        <begin position="1"/>
        <end position="10"/>
    </location>
</feature>
<evidence type="ECO:0000256" key="1">
    <source>
        <dbReference type="SAM" id="MobiDB-lite"/>
    </source>
</evidence>
<feature type="region of interest" description="Disordered" evidence="1">
    <location>
        <begin position="113"/>
        <end position="132"/>
    </location>
</feature>
<dbReference type="EMBL" id="JAFIRN010000017">
    <property type="protein sequence ID" value="KAG5832716.1"/>
    <property type="molecule type" value="Genomic_DNA"/>
</dbReference>
<keyword evidence="3" id="KW-1185">Reference proteome</keyword>
<feature type="region of interest" description="Disordered" evidence="1">
    <location>
        <begin position="1"/>
        <end position="75"/>
    </location>
</feature>
<organism evidence="2 3">
    <name type="scientific">Anguilla anguilla</name>
    <name type="common">European freshwater eel</name>
    <name type="synonym">Muraena anguilla</name>
    <dbReference type="NCBI Taxonomy" id="7936"/>
    <lineage>
        <taxon>Eukaryota</taxon>
        <taxon>Metazoa</taxon>
        <taxon>Chordata</taxon>
        <taxon>Craniata</taxon>
        <taxon>Vertebrata</taxon>
        <taxon>Euteleostomi</taxon>
        <taxon>Actinopterygii</taxon>
        <taxon>Neopterygii</taxon>
        <taxon>Teleostei</taxon>
        <taxon>Anguilliformes</taxon>
        <taxon>Anguillidae</taxon>
        <taxon>Anguilla</taxon>
    </lineage>
</organism>
<name>A0A9D3LLX2_ANGAN</name>
<accession>A0A9D3LLX2</accession>
<dbReference type="AlphaFoldDB" id="A0A9D3LLX2"/>
<evidence type="ECO:0000313" key="3">
    <source>
        <dbReference type="Proteomes" id="UP001044222"/>
    </source>
</evidence>
<gene>
    <name evidence="2" type="ORF">ANANG_G00294120</name>
</gene>
<sequence length="132" mass="14064">MPPGLRHHVLPRPASPRASHSLSSPPSLTGTLTKSRPARSPGRGPACPHLSPHRPGLSSTSPQPMDHTLLDTMAPGESMSTADIFSLEIPSFSVELDSLLDEFRVAPCRKSVAMTDAPEGKAEPEEPENTLL</sequence>
<dbReference type="Proteomes" id="UP001044222">
    <property type="component" value="Chromosome 17"/>
</dbReference>
<protein>
    <submittedName>
        <fullName evidence="2">Uncharacterized protein</fullName>
    </submittedName>
</protein>
<evidence type="ECO:0000313" key="2">
    <source>
        <dbReference type="EMBL" id="KAG5832716.1"/>
    </source>
</evidence>